<name>A0A4Y2E146_ARAVE</name>
<accession>A0A4Y2E146</accession>
<dbReference type="Proteomes" id="UP000499080">
    <property type="component" value="Unassembled WGS sequence"/>
</dbReference>
<dbReference type="EMBL" id="BGPR01000478">
    <property type="protein sequence ID" value="GBM22357.1"/>
    <property type="molecule type" value="Genomic_DNA"/>
</dbReference>
<evidence type="ECO:0000313" key="2">
    <source>
        <dbReference type="Proteomes" id="UP000499080"/>
    </source>
</evidence>
<reference evidence="1 2" key="1">
    <citation type="journal article" date="2019" name="Sci. Rep.">
        <title>Orb-weaving spider Araneus ventricosus genome elucidates the spidroin gene catalogue.</title>
        <authorList>
            <person name="Kono N."/>
            <person name="Nakamura H."/>
            <person name="Ohtoshi R."/>
            <person name="Moran D.A.P."/>
            <person name="Shinohara A."/>
            <person name="Yoshida Y."/>
            <person name="Fujiwara M."/>
            <person name="Mori M."/>
            <person name="Tomita M."/>
            <person name="Arakawa K."/>
        </authorList>
    </citation>
    <scope>NUCLEOTIDE SEQUENCE [LARGE SCALE GENOMIC DNA]</scope>
</reference>
<evidence type="ECO:0000313" key="1">
    <source>
        <dbReference type="EMBL" id="GBM22357.1"/>
    </source>
</evidence>
<gene>
    <name evidence="1" type="ORF">AVEN_121166_1</name>
</gene>
<dbReference type="AlphaFoldDB" id="A0A4Y2E146"/>
<organism evidence="1 2">
    <name type="scientific">Araneus ventricosus</name>
    <name type="common">Orbweaver spider</name>
    <name type="synonym">Epeira ventricosa</name>
    <dbReference type="NCBI Taxonomy" id="182803"/>
    <lineage>
        <taxon>Eukaryota</taxon>
        <taxon>Metazoa</taxon>
        <taxon>Ecdysozoa</taxon>
        <taxon>Arthropoda</taxon>
        <taxon>Chelicerata</taxon>
        <taxon>Arachnida</taxon>
        <taxon>Araneae</taxon>
        <taxon>Araneomorphae</taxon>
        <taxon>Entelegynae</taxon>
        <taxon>Araneoidea</taxon>
        <taxon>Araneidae</taxon>
        <taxon>Araneus</taxon>
    </lineage>
</organism>
<proteinExistence type="predicted"/>
<dbReference type="OrthoDB" id="6429038at2759"/>
<keyword evidence="2" id="KW-1185">Reference proteome</keyword>
<protein>
    <submittedName>
        <fullName evidence="1">Uncharacterized protein</fullName>
    </submittedName>
</protein>
<comment type="caution">
    <text evidence="1">The sequence shown here is derived from an EMBL/GenBank/DDBJ whole genome shotgun (WGS) entry which is preliminary data.</text>
</comment>
<sequence>MAVILLFECDGSIGPQSEPRDSRRSIGCGCGYFTSPSQRRCRPSPEYGMSRLMPSDSPISRPSACPYRRYIESEKIEKKNVPDCGVFHPLLSLK</sequence>